<dbReference type="OrthoDB" id="9800962at2"/>
<name>A0A0K9YTZ5_9BACL</name>
<dbReference type="InterPro" id="IPR000182">
    <property type="entry name" value="GNAT_dom"/>
</dbReference>
<feature type="domain" description="N-acetyltransferase" evidence="3">
    <location>
        <begin position="11"/>
        <end position="175"/>
    </location>
</feature>
<dbReference type="CDD" id="cd04301">
    <property type="entry name" value="NAT_SF"/>
    <property type="match status" value="1"/>
</dbReference>
<protein>
    <submittedName>
        <fullName evidence="5">Acetyltransferase</fullName>
    </submittedName>
</protein>
<comment type="caution">
    <text evidence="5">The sequence shown here is derived from an EMBL/GenBank/DDBJ whole genome shotgun (WGS) entry which is preliminary data.</text>
</comment>
<dbReference type="InterPro" id="IPR050832">
    <property type="entry name" value="Bact_Acetyltransf"/>
</dbReference>
<dbReference type="PATRIC" id="fig|54915.3.peg.858"/>
<keyword evidence="7" id="KW-1185">Reference proteome</keyword>
<dbReference type="EMBL" id="BJON01000026">
    <property type="protein sequence ID" value="GED72216.1"/>
    <property type="molecule type" value="Genomic_DNA"/>
</dbReference>
<dbReference type="Proteomes" id="UP000036834">
    <property type="component" value="Unassembled WGS sequence"/>
</dbReference>
<evidence type="ECO:0000313" key="5">
    <source>
        <dbReference type="EMBL" id="KNB72189.1"/>
    </source>
</evidence>
<sequence length="180" mass="20308">MSDAGHLQNKISIRPYQPENDSIEELTHLLNISYKTLADMGLRFVASYQDAAMTRKRMQNGQCLVGLLDGKLVATIMYYSPASAKGTPWYEQSHVAKFGQFAVDPLHRKRGIGDLLIHRVEELAVQDGAVELALDTAEGAHHLIRYYSARGYRYVDYVQWNETNYRSVLMSKKLGGPSEV</sequence>
<keyword evidence="1 5" id="KW-0808">Transferase</keyword>
<reference evidence="4 7" key="3">
    <citation type="submission" date="2019-06" db="EMBL/GenBank/DDBJ databases">
        <title>Whole genome shotgun sequence of Brevibacillus reuszeri NBRC 15719.</title>
        <authorList>
            <person name="Hosoyama A."/>
            <person name="Uohara A."/>
            <person name="Ohji S."/>
            <person name="Ichikawa N."/>
        </authorList>
    </citation>
    <scope>NUCLEOTIDE SEQUENCE [LARGE SCALE GENOMIC DNA]</scope>
    <source>
        <strain evidence="4 7">NBRC 15719</strain>
    </source>
</reference>
<gene>
    <name evidence="5" type="ORF">ADS79_09715</name>
    <name evidence="4" type="ORF">BRE01_59180</name>
</gene>
<dbReference type="PANTHER" id="PTHR43877">
    <property type="entry name" value="AMINOALKYLPHOSPHONATE N-ACETYLTRANSFERASE-RELATED-RELATED"/>
    <property type="match status" value="1"/>
</dbReference>
<dbReference type="GO" id="GO:0016747">
    <property type="term" value="F:acyltransferase activity, transferring groups other than amino-acyl groups"/>
    <property type="evidence" value="ECO:0007669"/>
    <property type="project" value="InterPro"/>
</dbReference>
<reference evidence="5" key="2">
    <citation type="submission" date="2015-07" db="EMBL/GenBank/DDBJ databases">
        <title>MeaNS - Measles Nucleotide Surveillance Program.</title>
        <authorList>
            <person name="Tran T."/>
            <person name="Druce J."/>
        </authorList>
    </citation>
    <scope>NUCLEOTIDE SEQUENCE</scope>
    <source>
        <strain evidence="5">DSM 9887</strain>
    </source>
</reference>
<evidence type="ECO:0000313" key="6">
    <source>
        <dbReference type="Proteomes" id="UP000036834"/>
    </source>
</evidence>
<reference evidence="6" key="1">
    <citation type="submission" date="2015-07" db="EMBL/GenBank/DDBJ databases">
        <title>Genome sequencing project for genomic taxonomy and phylogenomics of Bacillus-like bacteria.</title>
        <authorList>
            <person name="Liu B."/>
            <person name="Wang J."/>
            <person name="Zhu Y."/>
            <person name="Liu G."/>
            <person name="Chen Q."/>
            <person name="Chen Z."/>
            <person name="Lan J."/>
            <person name="Che J."/>
            <person name="Ge C."/>
            <person name="Shi H."/>
            <person name="Pan Z."/>
            <person name="Liu X."/>
        </authorList>
    </citation>
    <scope>NUCLEOTIDE SEQUENCE [LARGE SCALE GENOMIC DNA]</scope>
    <source>
        <strain evidence="6">DSM 9887</strain>
    </source>
</reference>
<dbReference type="AlphaFoldDB" id="A0A0K9YTZ5"/>
<evidence type="ECO:0000313" key="4">
    <source>
        <dbReference type="EMBL" id="GED72216.1"/>
    </source>
</evidence>
<dbReference type="PANTHER" id="PTHR43877:SF2">
    <property type="entry name" value="AMINOALKYLPHOSPHONATE N-ACETYLTRANSFERASE-RELATED"/>
    <property type="match status" value="1"/>
</dbReference>
<dbReference type="EMBL" id="LGIQ01000007">
    <property type="protein sequence ID" value="KNB72189.1"/>
    <property type="molecule type" value="Genomic_DNA"/>
</dbReference>
<dbReference type="SUPFAM" id="SSF55729">
    <property type="entry name" value="Acyl-CoA N-acyltransferases (Nat)"/>
    <property type="match status" value="1"/>
</dbReference>
<dbReference type="RefSeq" id="WP_049738236.1">
    <property type="nucleotide sequence ID" value="NZ_BJON01000026.1"/>
</dbReference>
<keyword evidence="2" id="KW-0012">Acyltransferase</keyword>
<dbReference type="InterPro" id="IPR016181">
    <property type="entry name" value="Acyl_CoA_acyltransferase"/>
</dbReference>
<organism evidence="5 6">
    <name type="scientific">Brevibacillus reuszeri</name>
    <dbReference type="NCBI Taxonomy" id="54915"/>
    <lineage>
        <taxon>Bacteria</taxon>
        <taxon>Bacillati</taxon>
        <taxon>Bacillota</taxon>
        <taxon>Bacilli</taxon>
        <taxon>Bacillales</taxon>
        <taxon>Paenibacillaceae</taxon>
        <taxon>Brevibacillus</taxon>
    </lineage>
</organism>
<dbReference type="Gene3D" id="3.40.630.30">
    <property type="match status" value="1"/>
</dbReference>
<evidence type="ECO:0000256" key="2">
    <source>
        <dbReference type="ARBA" id="ARBA00023315"/>
    </source>
</evidence>
<evidence type="ECO:0000313" key="7">
    <source>
        <dbReference type="Proteomes" id="UP000319578"/>
    </source>
</evidence>
<dbReference type="PROSITE" id="PS51186">
    <property type="entry name" value="GNAT"/>
    <property type="match status" value="1"/>
</dbReference>
<evidence type="ECO:0000259" key="3">
    <source>
        <dbReference type="PROSITE" id="PS51186"/>
    </source>
</evidence>
<dbReference type="Pfam" id="PF00583">
    <property type="entry name" value="Acetyltransf_1"/>
    <property type="match status" value="1"/>
</dbReference>
<dbReference type="STRING" id="54915.ADS79_09715"/>
<accession>A0A0K9YTZ5</accession>
<dbReference type="Proteomes" id="UP000319578">
    <property type="component" value="Unassembled WGS sequence"/>
</dbReference>
<proteinExistence type="predicted"/>
<evidence type="ECO:0000256" key="1">
    <source>
        <dbReference type="ARBA" id="ARBA00022679"/>
    </source>
</evidence>